<dbReference type="EMBL" id="BX284601">
    <property type="protein sequence ID" value="CAB04239.1"/>
    <property type="molecule type" value="Genomic_DNA"/>
</dbReference>
<keyword evidence="4" id="KW-0521">NADP</keyword>
<dbReference type="SMR" id="P91866"/>
<dbReference type="eggNOG" id="KOG1202">
    <property type="taxonomic scope" value="Eukaryota"/>
</dbReference>
<protein>
    <submittedName>
        <fullName evidence="10">Beta-ketoacyl synthase-like N-terminal domain-containing protein</fullName>
    </submittedName>
</protein>
<proteinExistence type="predicted"/>
<dbReference type="IntAct" id="P91866">
    <property type="interactions" value="1"/>
</dbReference>
<dbReference type="GO" id="GO:0016746">
    <property type="term" value="F:acyltransferase activity"/>
    <property type="evidence" value="ECO:0007669"/>
    <property type="project" value="InterPro"/>
</dbReference>
<dbReference type="InterPro" id="IPR014030">
    <property type="entry name" value="Ketoacyl_synth_N"/>
</dbReference>
<evidence type="ECO:0000256" key="5">
    <source>
        <dbReference type="ARBA" id="ARBA00023002"/>
    </source>
</evidence>
<name>P91866_CAEEL</name>
<dbReference type="PaxDb" id="6239-F32H2.6"/>
<evidence type="ECO:0000256" key="1">
    <source>
        <dbReference type="ARBA" id="ARBA00022450"/>
    </source>
</evidence>
<dbReference type="Proteomes" id="UP000001940">
    <property type="component" value="Chromosome I"/>
</dbReference>
<dbReference type="OrthoDB" id="329835at2759"/>
<keyword evidence="6" id="KW-0443">Lipid metabolism</keyword>
<keyword evidence="2" id="KW-0444">Lipid biosynthesis</keyword>
<evidence type="ECO:0000256" key="6">
    <source>
        <dbReference type="ARBA" id="ARBA00023098"/>
    </source>
</evidence>
<dbReference type="HOGENOM" id="CLU_1448947_0_0_1"/>
<dbReference type="PANTHER" id="PTHR43775">
    <property type="entry name" value="FATTY ACID SYNTHASE"/>
    <property type="match status" value="1"/>
</dbReference>
<dbReference type="RefSeq" id="NP_492421.1">
    <property type="nucleotide sequence ID" value="NM_060020.1"/>
</dbReference>
<keyword evidence="5" id="KW-0560">Oxidoreductase</keyword>
<keyword evidence="1" id="KW-0596">Phosphopantetheine</keyword>
<dbReference type="AlphaFoldDB" id="P91866"/>
<dbReference type="KEGG" id="cel:CELE_F32H2.6"/>
<dbReference type="GO" id="GO:0016491">
    <property type="term" value="F:oxidoreductase activity"/>
    <property type="evidence" value="ECO:0007669"/>
    <property type="project" value="UniProtKB-KW"/>
</dbReference>
<reference evidence="10 11" key="1">
    <citation type="journal article" date="1998" name="Science">
        <title>Genome sequence of the nematode C. elegans: a platform for investigating biology.</title>
        <authorList>
            <consortium name="The C. elegans sequencing consortium"/>
            <person name="Sulson J.E."/>
            <person name="Waterston R."/>
        </authorList>
    </citation>
    <scope>NUCLEOTIDE SEQUENCE [LARGE SCALE GENOMIC DNA]</scope>
    <source>
        <strain evidence="10 11">Bristol N2</strain>
    </source>
</reference>
<keyword evidence="8" id="KW-0511">Multifunctional enzyme</keyword>
<dbReference type="Bgee" id="WBGene00009343">
    <property type="expression patterns" value="Expressed in embryo and 3 other cell types or tissues"/>
</dbReference>
<keyword evidence="11" id="KW-1185">Reference proteome</keyword>
<gene>
    <name evidence="10" type="ORF">CELE_F32H2.6</name>
    <name evidence="10 12" type="ORF">F32H2.6</name>
</gene>
<keyword evidence="7" id="KW-0275">Fatty acid biosynthesis</keyword>
<dbReference type="STRING" id="6239.F32H2.6.1"/>
<evidence type="ECO:0000256" key="8">
    <source>
        <dbReference type="ARBA" id="ARBA00023268"/>
    </source>
</evidence>
<evidence type="ECO:0000313" key="12">
    <source>
        <dbReference type="WormBase" id="F32H2.6"/>
    </source>
</evidence>
<sequence length="187" mass="20957">MDPKRWWEKQEDIVISKDQIPRCDNKEVKMFGGMLLACDDVVTEDQLSWAPGFTDLPKKRGKKKDLNKFDAGILPGTSKQNNPMDPQVRLLLEASWEAMVDAGINPRGLRGSQIGDFDECATPGTSGTQKQNPVTEMGCIMSDTVPSMFSNRISYTFDLQGPSHSADKINFSTKKRMTKLRNRNSIV</sequence>
<keyword evidence="3" id="KW-0276">Fatty acid metabolism</keyword>
<evidence type="ECO:0000313" key="11">
    <source>
        <dbReference type="Proteomes" id="UP000001940"/>
    </source>
</evidence>
<dbReference type="GO" id="GO:0006633">
    <property type="term" value="P:fatty acid biosynthetic process"/>
    <property type="evidence" value="ECO:0007669"/>
    <property type="project" value="UniProtKB-KW"/>
</dbReference>
<dbReference type="Gene3D" id="3.40.47.10">
    <property type="match status" value="1"/>
</dbReference>
<feature type="domain" description="Beta-ketoacyl synthase-like N-terminal" evidence="9">
    <location>
        <begin position="28"/>
        <end position="167"/>
    </location>
</feature>
<evidence type="ECO:0000259" key="9">
    <source>
        <dbReference type="Pfam" id="PF00109"/>
    </source>
</evidence>
<dbReference type="InParanoid" id="P91866"/>
<evidence type="ECO:0000256" key="4">
    <source>
        <dbReference type="ARBA" id="ARBA00022857"/>
    </source>
</evidence>
<dbReference type="SUPFAM" id="SSF53901">
    <property type="entry name" value="Thiolase-like"/>
    <property type="match status" value="1"/>
</dbReference>
<dbReference type="Pfam" id="PF00109">
    <property type="entry name" value="ketoacyl-synt"/>
    <property type="match status" value="1"/>
</dbReference>
<evidence type="ECO:0000256" key="3">
    <source>
        <dbReference type="ARBA" id="ARBA00022832"/>
    </source>
</evidence>
<dbReference type="InterPro" id="IPR016039">
    <property type="entry name" value="Thiolase-like"/>
</dbReference>
<evidence type="ECO:0000313" key="10">
    <source>
        <dbReference type="EMBL" id="CAB04239.1"/>
    </source>
</evidence>
<organism evidence="10 11">
    <name type="scientific">Caenorhabditis elegans</name>
    <dbReference type="NCBI Taxonomy" id="6239"/>
    <lineage>
        <taxon>Eukaryota</taxon>
        <taxon>Metazoa</taxon>
        <taxon>Ecdysozoa</taxon>
        <taxon>Nematoda</taxon>
        <taxon>Chromadorea</taxon>
        <taxon>Rhabditida</taxon>
        <taxon>Rhabditina</taxon>
        <taxon>Rhabditomorpha</taxon>
        <taxon>Rhabditoidea</taxon>
        <taxon>Rhabditidae</taxon>
        <taxon>Peloderinae</taxon>
        <taxon>Caenorhabditis</taxon>
    </lineage>
</organism>
<dbReference type="UCSC" id="F32H2.6">
    <property type="organism name" value="c. elegans"/>
</dbReference>
<evidence type="ECO:0000256" key="7">
    <source>
        <dbReference type="ARBA" id="ARBA00023160"/>
    </source>
</evidence>
<dbReference type="PANTHER" id="PTHR43775:SF7">
    <property type="entry name" value="FATTY ACID SYNTHASE"/>
    <property type="match status" value="1"/>
</dbReference>
<dbReference type="PIR" id="T21671">
    <property type="entry name" value="T21671"/>
</dbReference>
<evidence type="ECO:0000256" key="2">
    <source>
        <dbReference type="ARBA" id="ARBA00022516"/>
    </source>
</evidence>
<dbReference type="GeneID" id="185214"/>
<dbReference type="AGR" id="WB:WBGene00009343"/>
<dbReference type="PhylomeDB" id="P91866"/>
<accession>P91866</accession>
<dbReference type="WormBase" id="F32H2.6">
    <property type="protein sequence ID" value="CE09881"/>
    <property type="gene ID" value="WBGene00009343"/>
</dbReference>
<dbReference type="InterPro" id="IPR050091">
    <property type="entry name" value="PKS_NRPS_Biosynth_Enz"/>
</dbReference>
<dbReference type="CTD" id="185214"/>